<keyword evidence="1" id="KW-0680">Restriction system</keyword>
<dbReference type="AlphaFoldDB" id="A0A5C6U148"/>
<protein>
    <submittedName>
        <fullName evidence="3">Restriction endonuclease subunit S</fullName>
    </submittedName>
</protein>
<dbReference type="InterPro" id="IPR044946">
    <property type="entry name" value="Restrct_endonuc_typeI_TRD_sf"/>
</dbReference>
<evidence type="ECO:0000313" key="4">
    <source>
        <dbReference type="Proteomes" id="UP000321832"/>
    </source>
</evidence>
<keyword evidence="3" id="KW-0378">Hydrolase</keyword>
<keyword evidence="4" id="KW-1185">Reference proteome</keyword>
<dbReference type="Proteomes" id="UP000321832">
    <property type="component" value="Unassembled WGS sequence"/>
</dbReference>
<dbReference type="GO" id="GO:0003677">
    <property type="term" value="F:DNA binding"/>
    <property type="evidence" value="ECO:0007669"/>
    <property type="project" value="UniProtKB-KW"/>
</dbReference>
<keyword evidence="3" id="KW-0255">Endonuclease</keyword>
<comment type="caution">
    <text evidence="3">The sequence shown here is derived from an EMBL/GenBank/DDBJ whole genome shotgun (WGS) entry which is preliminary data.</text>
</comment>
<organism evidence="3 4">
    <name type="scientific">Piscinibacter aquaticus</name>
    <dbReference type="NCBI Taxonomy" id="392597"/>
    <lineage>
        <taxon>Bacteria</taxon>
        <taxon>Pseudomonadati</taxon>
        <taxon>Pseudomonadota</taxon>
        <taxon>Betaproteobacteria</taxon>
        <taxon>Burkholderiales</taxon>
        <taxon>Sphaerotilaceae</taxon>
        <taxon>Piscinibacter</taxon>
    </lineage>
</organism>
<evidence type="ECO:0000256" key="1">
    <source>
        <dbReference type="ARBA" id="ARBA00022747"/>
    </source>
</evidence>
<evidence type="ECO:0000256" key="2">
    <source>
        <dbReference type="ARBA" id="ARBA00023125"/>
    </source>
</evidence>
<name>A0A5C6U148_9BURK</name>
<proteinExistence type="predicted"/>
<evidence type="ECO:0000313" key="3">
    <source>
        <dbReference type="EMBL" id="TXC66773.1"/>
    </source>
</evidence>
<dbReference type="SUPFAM" id="SSF116734">
    <property type="entry name" value="DNA methylase specificity domain"/>
    <property type="match status" value="1"/>
</dbReference>
<dbReference type="EMBL" id="VOPW01000001">
    <property type="protein sequence ID" value="TXC66773.1"/>
    <property type="molecule type" value="Genomic_DNA"/>
</dbReference>
<dbReference type="Gene3D" id="3.90.220.20">
    <property type="entry name" value="DNA methylase specificity domains"/>
    <property type="match status" value="1"/>
</dbReference>
<accession>A0A5C6U148</accession>
<gene>
    <name evidence="3" type="ORF">FSC37_16025</name>
</gene>
<reference evidence="3 4" key="1">
    <citation type="submission" date="2019-08" db="EMBL/GenBank/DDBJ databases">
        <authorList>
            <person name="Khan S.A."/>
            <person name="Jeon C.O."/>
            <person name="Jeong S.E."/>
        </authorList>
    </citation>
    <scope>NUCLEOTIDE SEQUENCE [LARGE SCALE GENOMIC DNA]</scope>
    <source>
        <strain evidence="4">IMCC1728</strain>
    </source>
</reference>
<sequence>MDDAALKMKLGDLAHIRAGHPFRGAVEAVPEGAVAVVQMKDILPGGGVDWSSAVRTELVGRKEPDWLSDGDLLFVSRGSRYFAVCVDSPPAPAVCGPHLFHLTLKARELLMPEFLAWVVGQGPVQRQLLQAASGSLQLSVTRQALEALEIPLPPLATQRVVTDLAAAAARERAVLTALIQNRELQLEALASALAAGQPMNLT</sequence>
<dbReference type="CDD" id="cd16961">
    <property type="entry name" value="RMtype1_S_TRD-CR_like"/>
    <property type="match status" value="1"/>
</dbReference>
<dbReference type="GO" id="GO:0009307">
    <property type="term" value="P:DNA restriction-modification system"/>
    <property type="evidence" value="ECO:0007669"/>
    <property type="project" value="UniProtKB-KW"/>
</dbReference>
<keyword evidence="2" id="KW-0238">DNA-binding</keyword>
<keyword evidence="3" id="KW-0540">Nuclease</keyword>
<dbReference type="GO" id="GO:0004519">
    <property type="term" value="F:endonuclease activity"/>
    <property type="evidence" value="ECO:0007669"/>
    <property type="project" value="UniProtKB-KW"/>
</dbReference>